<comment type="caution">
    <text evidence="9">The sequence shown here is derived from an EMBL/GenBank/DDBJ whole genome shotgun (WGS) entry which is preliminary data.</text>
</comment>
<evidence type="ECO:0000259" key="8">
    <source>
        <dbReference type="SMART" id="SM00881"/>
    </source>
</evidence>
<gene>
    <name evidence="7" type="primary">rex</name>
    <name evidence="9" type="ORF">HKBW3S06_01054</name>
</gene>
<dbReference type="InterPro" id="IPR003781">
    <property type="entry name" value="CoA-bd"/>
</dbReference>
<dbReference type="AlphaFoldDB" id="A0A6V8NNZ9"/>
<dbReference type="InterPro" id="IPR036388">
    <property type="entry name" value="WH-like_DNA-bd_sf"/>
</dbReference>
<dbReference type="Gene3D" id="1.10.10.10">
    <property type="entry name" value="Winged helix-like DNA-binding domain superfamily/Winged helix DNA-binding domain"/>
    <property type="match status" value="1"/>
</dbReference>
<dbReference type="Gene3D" id="3.40.50.720">
    <property type="entry name" value="NAD(P)-binding Rossmann-like Domain"/>
    <property type="match status" value="1"/>
</dbReference>
<comment type="subcellular location">
    <subcellularLocation>
        <location evidence="7">Cytoplasm</location>
    </subcellularLocation>
</comment>
<dbReference type="GO" id="GO:0045892">
    <property type="term" value="P:negative regulation of DNA-templated transcription"/>
    <property type="evidence" value="ECO:0007669"/>
    <property type="project" value="InterPro"/>
</dbReference>
<name>A0A6V8NNZ9_9ACTN</name>
<evidence type="ECO:0000256" key="4">
    <source>
        <dbReference type="ARBA" id="ARBA00023027"/>
    </source>
</evidence>
<dbReference type="InterPro" id="IPR058236">
    <property type="entry name" value="Rex_actinobacterial-type"/>
</dbReference>
<feature type="binding site" evidence="7">
    <location>
        <begin position="90"/>
        <end position="95"/>
    </location>
    <ligand>
        <name>NAD(+)</name>
        <dbReference type="ChEBI" id="CHEBI:57540"/>
    </ligand>
</feature>
<dbReference type="Proteomes" id="UP000580051">
    <property type="component" value="Unassembled WGS sequence"/>
</dbReference>
<reference evidence="9 10" key="1">
    <citation type="journal article" date="2020" name="Front. Microbiol.">
        <title>Single-cell genomics of novel Actinobacteria with the Wood-Ljungdahl pathway discovered in a serpentinizing system.</title>
        <authorList>
            <person name="Merino N."/>
            <person name="Kawai M."/>
            <person name="Boyd E.S."/>
            <person name="Colman D.R."/>
            <person name="McGlynn S.E."/>
            <person name="Nealson K.H."/>
            <person name="Kurokawa K."/>
            <person name="Hongoh Y."/>
        </authorList>
    </citation>
    <scope>NUCLEOTIDE SEQUENCE [LARGE SCALE GENOMIC DNA]</scope>
    <source>
        <strain evidence="9 10">S06</strain>
    </source>
</reference>
<dbReference type="InterPro" id="IPR022876">
    <property type="entry name" value="Tscrpt_rep_Rex"/>
</dbReference>
<feature type="domain" description="CoA-binding" evidence="8">
    <location>
        <begin position="79"/>
        <end position="180"/>
    </location>
</feature>
<dbReference type="PANTHER" id="PTHR35786">
    <property type="entry name" value="REDOX-SENSING TRANSCRIPTIONAL REPRESSOR REX"/>
    <property type="match status" value="1"/>
</dbReference>
<dbReference type="InterPro" id="IPR036291">
    <property type="entry name" value="NAD(P)-bd_dom_sf"/>
</dbReference>
<dbReference type="EMBL" id="BLRV01000113">
    <property type="protein sequence ID" value="GFP21827.1"/>
    <property type="molecule type" value="Genomic_DNA"/>
</dbReference>
<accession>A0A6V8NNZ9</accession>
<dbReference type="NCBIfam" id="NF003989">
    <property type="entry name" value="PRK05472.1-3"/>
    <property type="match status" value="1"/>
</dbReference>
<keyword evidence="1 7" id="KW-0963">Cytoplasm</keyword>
<comment type="function">
    <text evidence="7">Modulates transcription in response to changes in cellular NADH/NAD(+) redox state.</text>
</comment>
<sequence length="221" mass="24874">MEKTNVPNATINRIPLYLRSLQEIKDRNRQIISSHELAELVGVQPAQLRKDLSYLGEFGTRGVGYEVEHLEFQLARRLGLTREWSIAVIGAGRIGSALLYYKGFKERNLAIRAILDIDEKKIGKKVGSLIIQDMRDLERVVREENIDVGIITTPAASAQGVADQLLKAGVKAILNFAPASINVPEGVVLRHVDLAVELQILTFFLRRHSLMEEKMDEEEVY</sequence>
<evidence type="ECO:0000256" key="5">
    <source>
        <dbReference type="ARBA" id="ARBA00023125"/>
    </source>
</evidence>
<dbReference type="InterPro" id="IPR009718">
    <property type="entry name" value="Rex_DNA-bd_C_dom"/>
</dbReference>
<dbReference type="NCBIfam" id="NF003996">
    <property type="entry name" value="PRK05472.2-5"/>
    <property type="match status" value="1"/>
</dbReference>
<dbReference type="RefSeq" id="WP_176226919.1">
    <property type="nucleotide sequence ID" value="NZ_BLRV01000113.1"/>
</dbReference>
<dbReference type="SMART" id="SM00881">
    <property type="entry name" value="CoA_binding"/>
    <property type="match status" value="1"/>
</dbReference>
<dbReference type="GO" id="GO:0051775">
    <property type="term" value="P:response to redox state"/>
    <property type="evidence" value="ECO:0007669"/>
    <property type="project" value="InterPro"/>
</dbReference>
<dbReference type="GO" id="GO:0003677">
    <property type="term" value="F:DNA binding"/>
    <property type="evidence" value="ECO:0007669"/>
    <property type="project" value="UniProtKB-UniRule"/>
</dbReference>
<protein>
    <recommendedName>
        <fullName evidence="7">Redox-sensing transcriptional repressor Rex</fullName>
    </recommendedName>
</protein>
<keyword evidence="3 7" id="KW-0805">Transcription regulation</keyword>
<evidence type="ECO:0000256" key="1">
    <source>
        <dbReference type="ARBA" id="ARBA00022490"/>
    </source>
</evidence>
<dbReference type="GO" id="GO:0003700">
    <property type="term" value="F:DNA-binding transcription factor activity"/>
    <property type="evidence" value="ECO:0007669"/>
    <property type="project" value="UniProtKB-UniRule"/>
</dbReference>
<dbReference type="InterPro" id="IPR036390">
    <property type="entry name" value="WH_DNA-bd_sf"/>
</dbReference>
<dbReference type="PANTHER" id="PTHR35786:SF1">
    <property type="entry name" value="REDOX-SENSING TRANSCRIPTIONAL REPRESSOR REX 1"/>
    <property type="match status" value="1"/>
</dbReference>
<comment type="subunit">
    <text evidence="7">Homodimer.</text>
</comment>
<organism evidence="9 10">
    <name type="scientific">Candidatus Hakubella thermalkaliphila</name>
    <dbReference type="NCBI Taxonomy" id="2754717"/>
    <lineage>
        <taxon>Bacteria</taxon>
        <taxon>Bacillati</taxon>
        <taxon>Actinomycetota</taxon>
        <taxon>Actinomycetota incertae sedis</taxon>
        <taxon>Candidatus Hakubellales</taxon>
        <taxon>Candidatus Hakubellaceae</taxon>
        <taxon>Candidatus Hakubella</taxon>
    </lineage>
</organism>
<dbReference type="NCBIfam" id="NF003995">
    <property type="entry name" value="PRK05472.2-4"/>
    <property type="match status" value="1"/>
</dbReference>
<comment type="similarity">
    <text evidence="7">Belongs to the transcriptional regulatory Rex family.</text>
</comment>
<dbReference type="GO" id="GO:0005737">
    <property type="term" value="C:cytoplasm"/>
    <property type="evidence" value="ECO:0007669"/>
    <property type="project" value="UniProtKB-SubCell"/>
</dbReference>
<keyword evidence="5 7" id="KW-0238">DNA-binding</keyword>
<evidence type="ECO:0000256" key="3">
    <source>
        <dbReference type="ARBA" id="ARBA00023015"/>
    </source>
</evidence>
<dbReference type="Pfam" id="PF06971">
    <property type="entry name" value="Put_DNA-bind_N"/>
    <property type="match status" value="1"/>
</dbReference>
<keyword evidence="6 7" id="KW-0804">Transcription</keyword>
<dbReference type="SUPFAM" id="SSF51735">
    <property type="entry name" value="NAD(P)-binding Rossmann-fold domains"/>
    <property type="match status" value="1"/>
</dbReference>
<dbReference type="SUPFAM" id="SSF46785">
    <property type="entry name" value="Winged helix' DNA-binding domain"/>
    <property type="match status" value="1"/>
</dbReference>
<dbReference type="NCBIfam" id="NF003993">
    <property type="entry name" value="PRK05472.2-2"/>
    <property type="match status" value="1"/>
</dbReference>
<evidence type="ECO:0000256" key="2">
    <source>
        <dbReference type="ARBA" id="ARBA00022491"/>
    </source>
</evidence>
<feature type="DNA-binding region" description="H-T-H motif" evidence="7">
    <location>
        <begin position="16"/>
        <end position="55"/>
    </location>
</feature>
<evidence type="ECO:0000256" key="7">
    <source>
        <dbReference type="HAMAP-Rule" id="MF_01131"/>
    </source>
</evidence>
<evidence type="ECO:0000313" key="10">
    <source>
        <dbReference type="Proteomes" id="UP000580051"/>
    </source>
</evidence>
<dbReference type="NCBIfam" id="NF003992">
    <property type="entry name" value="PRK05472.2-1"/>
    <property type="match status" value="1"/>
</dbReference>
<proteinExistence type="inferred from homology"/>
<keyword evidence="4 7" id="KW-0520">NAD</keyword>
<dbReference type="HAMAP" id="MF_01131">
    <property type="entry name" value="Rex"/>
    <property type="match status" value="1"/>
</dbReference>
<evidence type="ECO:0000256" key="6">
    <source>
        <dbReference type="ARBA" id="ARBA00023163"/>
    </source>
</evidence>
<evidence type="ECO:0000313" key="9">
    <source>
        <dbReference type="EMBL" id="GFP21827.1"/>
    </source>
</evidence>
<dbReference type="NCBIfam" id="NF003994">
    <property type="entry name" value="PRK05472.2-3"/>
    <property type="match status" value="1"/>
</dbReference>
<dbReference type="Pfam" id="PF02629">
    <property type="entry name" value="CoA_binding"/>
    <property type="match status" value="1"/>
</dbReference>
<keyword evidence="2 7" id="KW-0678">Repressor</keyword>